<evidence type="ECO:0000313" key="2">
    <source>
        <dbReference type="EMBL" id="MPN45334.1"/>
    </source>
</evidence>
<proteinExistence type="predicted"/>
<evidence type="ECO:0000256" key="1">
    <source>
        <dbReference type="SAM" id="Phobius"/>
    </source>
</evidence>
<comment type="caution">
    <text evidence="2">The sequence shown here is derived from an EMBL/GenBank/DDBJ whole genome shotgun (WGS) entry which is preliminary data.</text>
</comment>
<gene>
    <name evidence="2" type="ORF">SDC9_192901</name>
</gene>
<reference evidence="2" key="1">
    <citation type="submission" date="2019-08" db="EMBL/GenBank/DDBJ databases">
        <authorList>
            <person name="Kucharzyk K."/>
            <person name="Murdoch R.W."/>
            <person name="Higgins S."/>
            <person name="Loffler F."/>
        </authorList>
    </citation>
    <scope>NUCLEOTIDE SEQUENCE</scope>
</reference>
<dbReference type="EMBL" id="VSSQ01105137">
    <property type="protein sequence ID" value="MPN45334.1"/>
    <property type="molecule type" value="Genomic_DNA"/>
</dbReference>
<protein>
    <submittedName>
        <fullName evidence="2">Uncharacterized protein</fullName>
    </submittedName>
</protein>
<keyword evidence="1" id="KW-1133">Transmembrane helix</keyword>
<keyword evidence="1" id="KW-0472">Membrane</keyword>
<name>A0A645IAH8_9ZZZZ</name>
<keyword evidence="1" id="KW-0812">Transmembrane</keyword>
<accession>A0A645IAH8</accession>
<dbReference type="AlphaFoldDB" id="A0A645IAH8"/>
<sequence length="45" mass="5211">MIGFIIGICIGYFFRPLVTLILELIIKLWVRYKDELIKLAVASVK</sequence>
<organism evidence="2">
    <name type="scientific">bioreactor metagenome</name>
    <dbReference type="NCBI Taxonomy" id="1076179"/>
    <lineage>
        <taxon>unclassified sequences</taxon>
        <taxon>metagenomes</taxon>
        <taxon>ecological metagenomes</taxon>
    </lineage>
</organism>
<feature type="transmembrane region" description="Helical" evidence="1">
    <location>
        <begin position="12"/>
        <end position="30"/>
    </location>
</feature>